<reference evidence="1" key="1">
    <citation type="submission" date="2021-01" db="EMBL/GenBank/DDBJ databases">
        <authorList>
            <person name="Kaushik A."/>
        </authorList>
    </citation>
    <scope>NUCLEOTIDE SEQUENCE</scope>
    <source>
        <strain evidence="2">AG4-R118</strain>
        <strain evidence="1">AG4-RS23</strain>
    </source>
</reference>
<evidence type="ECO:0000313" key="1">
    <source>
        <dbReference type="EMBL" id="CAE6471956.1"/>
    </source>
</evidence>
<dbReference type="EMBL" id="CAJMWX010001857">
    <property type="protein sequence ID" value="CAE6507794.1"/>
    <property type="molecule type" value="Genomic_DNA"/>
</dbReference>
<organism evidence="1 3">
    <name type="scientific">Rhizoctonia solani</name>
    <dbReference type="NCBI Taxonomy" id="456999"/>
    <lineage>
        <taxon>Eukaryota</taxon>
        <taxon>Fungi</taxon>
        <taxon>Dikarya</taxon>
        <taxon>Basidiomycota</taxon>
        <taxon>Agaricomycotina</taxon>
        <taxon>Agaricomycetes</taxon>
        <taxon>Cantharellales</taxon>
        <taxon>Ceratobasidiaceae</taxon>
        <taxon>Rhizoctonia</taxon>
    </lineage>
</organism>
<name>A0A8H3C5C5_9AGAM</name>
<protein>
    <submittedName>
        <fullName evidence="1">Uncharacterized protein</fullName>
    </submittedName>
</protein>
<proteinExistence type="predicted"/>
<dbReference type="EMBL" id="CAJMWY010001630">
    <property type="protein sequence ID" value="CAE6471956.1"/>
    <property type="molecule type" value="Genomic_DNA"/>
</dbReference>
<dbReference type="Proteomes" id="UP000663888">
    <property type="component" value="Unassembled WGS sequence"/>
</dbReference>
<accession>A0A8H3C5C5</accession>
<dbReference type="AlphaFoldDB" id="A0A8H3C5C5"/>
<sequence>MPSLQNGTYRIKCCVSQSHSYDDRQLFIGIDSKQPRGHRSGHVKEGTPIILVPKQKMVKVEVQNIGGDNYLLTFAAREASGMNLGCDKNNLQKNNKVFVTKEQVEWAIDQGSQHNCYHVQVRESGMYWTVPDDAKENTQLKLEQLQGEEGQEWEFERIERED</sequence>
<evidence type="ECO:0000313" key="2">
    <source>
        <dbReference type="EMBL" id="CAE6507794.1"/>
    </source>
</evidence>
<comment type="caution">
    <text evidence="1">The sequence shown here is derived from an EMBL/GenBank/DDBJ whole genome shotgun (WGS) entry which is preliminary data.</text>
</comment>
<evidence type="ECO:0000313" key="3">
    <source>
        <dbReference type="Proteomes" id="UP000663861"/>
    </source>
</evidence>
<dbReference type="Proteomes" id="UP000663861">
    <property type="component" value="Unassembled WGS sequence"/>
</dbReference>
<gene>
    <name evidence="2" type="ORF">RDB_LOCUS163007</name>
    <name evidence="1" type="ORF">RDB_LOCUS84089</name>
</gene>
<dbReference type="Gene3D" id="2.80.10.50">
    <property type="match status" value="1"/>
</dbReference>